<gene>
    <name evidence="2" type="ORF">PoB_007443800</name>
</gene>
<sequence>MCRWYIGQPTCPEICRDLGSKTTGARLEESHNALARSVVEGQSNNAVLFNDYSIITVLKIIYFFPGIEEPTLSKGAVTESLISSGQADSHPPDTAFLQETNTKTRNTRQASIGVPLEIFPYRFPEGDSKVEPSFPRSAGLPQVVSPRLSDAHLAYLLKLPHSNTALSSDHIHSSTAFPTLSAHMTSPFQPYDKRLSSSLAAASSQSSIFNHQSDSEQSLHSYFNPSTSSAIMDALGAQHQAGLSSSLSAFVLSRLSTNSRAQNSMTISPAVDSKRYLPPLKLNQDYGLESPFVVSSPQVEISENGHQRPLDGKRSSDRSTRSKDKQKLKLTCDTFLRSNSAGSMDLSKDGEISMTQNKSRRALKFGSTESNQSSPDKRKSLTGCESDSESSTVPKHIKDSEMYRIYNSWALKNYGDSGKTKTVTWNKYNRIVRILGGDESSASDNAKFKFWVKAKGFCLSSTKTVGVLAGVELCVSSWASVVVILCCDKMVWLNDVADVARSCVDDCS</sequence>
<accession>A0AAV4DV22</accession>
<dbReference type="EMBL" id="BLXT01008368">
    <property type="protein sequence ID" value="GFO47933.1"/>
    <property type="molecule type" value="Genomic_DNA"/>
</dbReference>
<feature type="compositionally biased region" description="Polar residues" evidence="1">
    <location>
        <begin position="383"/>
        <end position="393"/>
    </location>
</feature>
<feature type="compositionally biased region" description="Basic and acidic residues" evidence="1">
    <location>
        <begin position="303"/>
        <end position="327"/>
    </location>
</feature>
<comment type="caution">
    <text evidence="2">The sequence shown here is derived from an EMBL/GenBank/DDBJ whole genome shotgun (WGS) entry which is preliminary data.</text>
</comment>
<feature type="region of interest" description="Disordered" evidence="1">
    <location>
        <begin position="299"/>
        <end position="328"/>
    </location>
</feature>
<name>A0AAV4DV22_9GAST</name>
<proteinExistence type="predicted"/>
<feature type="region of interest" description="Disordered" evidence="1">
    <location>
        <begin position="343"/>
        <end position="393"/>
    </location>
</feature>
<keyword evidence="3" id="KW-1185">Reference proteome</keyword>
<organism evidence="2 3">
    <name type="scientific">Plakobranchus ocellatus</name>
    <dbReference type="NCBI Taxonomy" id="259542"/>
    <lineage>
        <taxon>Eukaryota</taxon>
        <taxon>Metazoa</taxon>
        <taxon>Spiralia</taxon>
        <taxon>Lophotrochozoa</taxon>
        <taxon>Mollusca</taxon>
        <taxon>Gastropoda</taxon>
        <taxon>Heterobranchia</taxon>
        <taxon>Euthyneura</taxon>
        <taxon>Panpulmonata</taxon>
        <taxon>Sacoglossa</taxon>
        <taxon>Placobranchoidea</taxon>
        <taxon>Plakobranchidae</taxon>
        <taxon>Plakobranchus</taxon>
    </lineage>
</organism>
<evidence type="ECO:0000313" key="2">
    <source>
        <dbReference type="EMBL" id="GFO47933.1"/>
    </source>
</evidence>
<evidence type="ECO:0000256" key="1">
    <source>
        <dbReference type="SAM" id="MobiDB-lite"/>
    </source>
</evidence>
<dbReference type="AlphaFoldDB" id="A0AAV4DV22"/>
<reference evidence="2 3" key="1">
    <citation type="journal article" date="2021" name="Elife">
        <title>Chloroplast acquisition without the gene transfer in kleptoplastic sea slugs, Plakobranchus ocellatus.</title>
        <authorList>
            <person name="Maeda T."/>
            <person name="Takahashi S."/>
            <person name="Yoshida T."/>
            <person name="Shimamura S."/>
            <person name="Takaki Y."/>
            <person name="Nagai Y."/>
            <person name="Toyoda A."/>
            <person name="Suzuki Y."/>
            <person name="Arimoto A."/>
            <person name="Ishii H."/>
            <person name="Satoh N."/>
            <person name="Nishiyama T."/>
            <person name="Hasebe M."/>
            <person name="Maruyama T."/>
            <person name="Minagawa J."/>
            <person name="Obokata J."/>
            <person name="Shigenobu S."/>
        </authorList>
    </citation>
    <scope>NUCLEOTIDE SEQUENCE [LARGE SCALE GENOMIC DNA]</scope>
</reference>
<evidence type="ECO:0000313" key="3">
    <source>
        <dbReference type="Proteomes" id="UP000735302"/>
    </source>
</evidence>
<dbReference type="Proteomes" id="UP000735302">
    <property type="component" value="Unassembled WGS sequence"/>
</dbReference>
<protein>
    <submittedName>
        <fullName evidence="2">Nucleolar protein 4</fullName>
    </submittedName>
</protein>